<evidence type="ECO:0000313" key="6">
    <source>
        <dbReference type="EMBL" id="NGO12612.1"/>
    </source>
</evidence>
<evidence type="ECO:0000256" key="4">
    <source>
        <dbReference type="SAM" id="MobiDB-lite"/>
    </source>
</evidence>
<comment type="caution">
    <text evidence="6">The sequence shown here is derived from an EMBL/GenBank/DDBJ whole genome shotgun (WGS) entry which is preliminary data.</text>
</comment>
<evidence type="ECO:0000256" key="3">
    <source>
        <dbReference type="ARBA" id="ARBA00023014"/>
    </source>
</evidence>
<dbReference type="PANTHER" id="PTHR43105">
    <property type="entry name" value="RESPIRATORY NITRATE REDUCTASE"/>
    <property type="match status" value="1"/>
</dbReference>
<dbReference type="Proteomes" id="UP000472335">
    <property type="component" value="Unassembled WGS sequence"/>
</dbReference>
<dbReference type="InterPro" id="IPR006657">
    <property type="entry name" value="MoPterin_dinucl-bd_dom"/>
</dbReference>
<gene>
    <name evidence="6" type="ORF">G5C60_34640</name>
</gene>
<dbReference type="SUPFAM" id="SSF50692">
    <property type="entry name" value="ADC-like"/>
    <property type="match status" value="1"/>
</dbReference>
<sequence>MEGDLVEVSTPRGSVRAKARVSGIRDGVLFLPFHYGYWDIDEGQEPDEAHGRAANELTLTDWDAASKQPLYKTAAARLRRVRAEDGSPAPAPTTGASAPLGSGVRETRGGPAAEADEDVRGTPTGGDI</sequence>
<accession>A0A6G4VEP8</accession>
<dbReference type="GO" id="GO:0046872">
    <property type="term" value="F:metal ion binding"/>
    <property type="evidence" value="ECO:0007669"/>
    <property type="project" value="UniProtKB-KW"/>
</dbReference>
<feature type="region of interest" description="Disordered" evidence="4">
    <location>
        <begin position="78"/>
        <end position="128"/>
    </location>
</feature>
<dbReference type="GO" id="GO:0043546">
    <property type="term" value="F:molybdopterin cofactor binding"/>
    <property type="evidence" value="ECO:0007669"/>
    <property type="project" value="InterPro"/>
</dbReference>
<protein>
    <recommendedName>
        <fullName evidence="5">Molybdopterin dinucleotide-binding domain-containing protein</fullName>
    </recommendedName>
</protein>
<evidence type="ECO:0000256" key="1">
    <source>
        <dbReference type="ARBA" id="ARBA00022723"/>
    </source>
</evidence>
<dbReference type="Pfam" id="PF01568">
    <property type="entry name" value="Molydop_binding"/>
    <property type="match status" value="1"/>
</dbReference>
<feature type="compositionally biased region" description="Low complexity" evidence="4">
    <location>
        <begin position="86"/>
        <end position="99"/>
    </location>
</feature>
<keyword evidence="2" id="KW-0408">Iron</keyword>
<dbReference type="AlphaFoldDB" id="A0A6G4VEP8"/>
<dbReference type="InterPro" id="IPR050123">
    <property type="entry name" value="Prok_molybdopt-oxidoreductase"/>
</dbReference>
<dbReference type="Gene3D" id="2.40.40.20">
    <property type="match status" value="1"/>
</dbReference>
<reference evidence="6 7" key="1">
    <citation type="submission" date="2020-02" db="EMBL/GenBank/DDBJ databases">
        <title>Whole-genome analyses of novel actinobacteria.</title>
        <authorList>
            <person name="Sahin N."/>
            <person name="Gencbay T."/>
        </authorList>
    </citation>
    <scope>NUCLEOTIDE SEQUENCE [LARGE SCALE GENOMIC DNA]</scope>
    <source>
        <strain evidence="6 7">HC44</strain>
    </source>
</reference>
<dbReference type="GO" id="GO:0051536">
    <property type="term" value="F:iron-sulfur cluster binding"/>
    <property type="evidence" value="ECO:0007669"/>
    <property type="project" value="UniProtKB-KW"/>
</dbReference>
<proteinExistence type="predicted"/>
<name>A0A6G4VEP8_9ACTN</name>
<feature type="domain" description="Molybdopterin dinucleotide-binding" evidence="5">
    <location>
        <begin position="2"/>
        <end position="74"/>
    </location>
</feature>
<evidence type="ECO:0000313" key="7">
    <source>
        <dbReference type="Proteomes" id="UP000472335"/>
    </source>
</evidence>
<dbReference type="InterPro" id="IPR009010">
    <property type="entry name" value="Asp_de-COase-like_dom_sf"/>
</dbReference>
<keyword evidence="3" id="KW-0411">Iron-sulfur</keyword>
<organism evidence="6 7">
    <name type="scientific">Streptomyces scabichelini</name>
    <dbReference type="NCBI Taxonomy" id="2711217"/>
    <lineage>
        <taxon>Bacteria</taxon>
        <taxon>Bacillati</taxon>
        <taxon>Actinomycetota</taxon>
        <taxon>Actinomycetes</taxon>
        <taxon>Kitasatosporales</taxon>
        <taxon>Streptomycetaceae</taxon>
        <taxon>Streptomyces</taxon>
    </lineage>
</organism>
<keyword evidence="1" id="KW-0479">Metal-binding</keyword>
<evidence type="ECO:0000259" key="5">
    <source>
        <dbReference type="Pfam" id="PF01568"/>
    </source>
</evidence>
<evidence type="ECO:0000256" key="2">
    <source>
        <dbReference type="ARBA" id="ARBA00023004"/>
    </source>
</evidence>
<dbReference type="EMBL" id="JAAKZY010000148">
    <property type="protein sequence ID" value="NGO12612.1"/>
    <property type="molecule type" value="Genomic_DNA"/>
</dbReference>
<keyword evidence="7" id="KW-1185">Reference proteome</keyword>
<dbReference type="PANTHER" id="PTHR43105:SF10">
    <property type="entry name" value="NADH-QUINONE OXIDOREDUCTASE SUBUNIT G"/>
    <property type="match status" value="1"/>
</dbReference>
<dbReference type="GO" id="GO:0016491">
    <property type="term" value="F:oxidoreductase activity"/>
    <property type="evidence" value="ECO:0007669"/>
    <property type="project" value="InterPro"/>
</dbReference>